<feature type="compositionally biased region" description="Acidic residues" evidence="1">
    <location>
        <begin position="22"/>
        <end position="43"/>
    </location>
</feature>
<evidence type="ECO:0000256" key="1">
    <source>
        <dbReference type="SAM" id="MobiDB-lite"/>
    </source>
</evidence>
<dbReference type="RefSeq" id="XP_026127393.1">
    <property type="nucleotide sequence ID" value="XM_026271608.1"/>
</dbReference>
<reference evidence="5" key="1">
    <citation type="submission" date="2025-08" db="UniProtKB">
        <authorList>
            <consortium name="RefSeq"/>
        </authorList>
    </citation>
    <scope>IDENTIFICATION</scope>
    <source>
        <strain evidence="5">Wakin</strain>
        <tissue evidence="5">Muscle</tissue>
    </source>
</reference>
<name>A0A6P6Q1P2_CARAU</name>
<dbReference type="Proteomes" id="UP000515129">
    <property type="component" value="Chromosome 1"/>
</dbReference>
<dbReference type="InterPro" id="IPR028064">
    <property type="entry name" value="TMEM154"/>
</dbReference>
<keyword evidence="2" id="KW-0812">Transmembrane</keyword>
<proteinExistence type="predicted"/>
<evidence type="ECO:0000313" key="4">
    <source>
        <dbReference type="Proteomes" id="UP000515129"/>
    </source>
</evidence>
<dbReference type="OrthoDB" id="9451445at2759"/>
<accession>A0A6P6Q1P2</accession>
<protein>
    <submittedName>
        <fullName evidence="5">Transmembrane protein 154-like isoform X1</fullName>
    </submittedName>
</protein>
<feature type="chain" id="PRO_5028444696" evidence="3">
    <location>
        <begin position="22"/>
        <end position="182"/>
    </location>
</feature>
<sequence length="182" mass="20325">MNPTLFLLLVLTASWTGPVQCEDNEETEAEDLLDVNAEVEEENPDNHGDGSGDGRRSTVGFLDVVSTPSSDSVNNQESEPTTETEPETDVDAEDLNPVIMIIIPLVLTLVIIAVIVCVVIIYRRRRIRAETKEDPYLDHEDHEKVPMPMFDDDIPSVMELEMEDLENWMAKDGGKKVDTGQI</sequence>
<keyword evidence="3" id="KW-0732">Signal</keyword>
<evidence type="ECO:0000313" key="5">
    <source>
        <dbReference type="RefSeq" id="XP_026127393.1"/>
    </source>
</evidence>
<feature type="region of interest" description="Disordered" evidence="1">
    <location>
        <begin position="20"/>
        <end position="91"/>
    </location>
</feature>
<feature type="transmembrane region" description="Helical" evidence="2">
    <location>
        <begin position="98"/>
        <end position="122"/>
    </location>
</feature>
<feature type="compositionally biased region" description="Basic and acidic residues" evidence="1">
    <location>
        <begin position="44"/>
        <end position="56"/>
    </location>
</feature>
<keyword evidence="2" id="KW-0472">Membrane</keyword>
<feature type="compositionally biased region" description="Acidic residues" evidence="1">
    <location>
        <begin position="80"/>
        <end position="91"/>
    </location>
</feature>
<dbReference type="GeneID" id="113108462"/>
<dbReference type="PANTHER" id="PTHR36526:SF1">
    <property type="entry name" value="TRANSMEMBRANE PROTEIN 154"/>
    <property type="match status" value="1"/>
</dbReference>
<feature type="compositionally biased region" description="Polar residues" evidence="1">
    <location>
        <begin position="66"/>
        <end position="78"/>
    </location>
</feature>
<dbReference type="PANTHER" id="PTHR36526">
    <property type="entry name" value="TRANSMEMBRANE PROTEIN 154"/>
    <property type="match status" value="1"/>
</dbReference>
<dbReference type="AlphaFoldDB" id="A0A6P6Q1P2"/>
<dbReference type="Pfam" id="PF15102">
    <property type="entry name" value="TMEM154"/>
    <property type="match status" value="1"/>
</dbReference>
<dbReference type="KEGG" id="caua:113108462"/>
<keyword evidence="2" id="KW-1133">Transmembrane helix</keyword>
<gene>
    <name evidence="5" type="primary">LOC113108462</name>
</gene>
<keyword evidence="4" id="KW-1185">Reference proteome</keyword>
<evidence type="ECO:0000256" key="3">
    <source>
        <dbReference type="SAM" id="SignalP"/>
    </source>
</evidence>
<organism evidence="4 5">
    <name type="scientific">Carassius auratus</name>
    <name type="common">Goldfish</name>
    <dbReference type="NCBI Taxonomy" id="7957"/>
    <lineage>
        <taxon>Eukaryota</taxon>
        <taxon>Metazoa</taxon>
        <taxon>Chordata</taxon>
        <taxon>Craniata</taxon>
        <taxon>Vertebrata</taxon>
        <taxon>Euteleostomi</taxon>
        <taxon>Actinopterygii</taxon>
        <taxon>Neopterygii</taxon>
        <taxon>Teleostei</taxon>
        <taxon>Ostariophysi</taxon>
        <taxon>Cypriniformes</taxon>
        <taxon>Cyprinidae</taxon>
        <taxon>Cyprininae</taxon>
        <taxon>Carassius</taxon>
    </lineage>
</organism>
<dbReference type="InterPro" id="IPR053087">
    <property type="entry name" value="TMEM154-like"/>
</dbReference>
<feature type="signal peptide" evidence="3">
    <location>
        <begin position="1"/>
        <end position="21"/>
    </location>
</feature>
<evidence type="ECO:0000256" key="2">
    <source>
        <dbReference type="SAM" id="Phobius"/>
    </source>
</evidence>